<reference evidence="4 5" key="1">
    <citation type="submission" date="2017-11" db="EMBL/GenBank/DDBJ databases">
        <title>De novo assembly and phasing of dikaryotic genomes from two isolates of Puccinia coronata f. sp. avenae, the causal agent of oat crown rust.</title>
        <authorList>
            <person name="Miller M.E."/>
            <person name="Zhang Y."/>
            <person name="Omidvar V."/>
            <person name="Sperschneider J."/>
            <person name="Schwessinger B."/>
            <person name="Raley C."/>
            <person name="Palmer J.M."/>
            <person name="Garnica D."/>
            <person name="Upadhyaya N."/>
            <person name="Rathjen J."/>
            <person name="Taylor J.M."/>
            <person name="Park R.F."/>
            <person name="Dodds P.N."/>
            <person name="Hirsch C.D."/>
            <person name="Kianian S.F."/>
            <person name="Figueroa M."/>
        </authorList>
    </citation>
    <scope>NUCLEOTIDE SEQUENCE [LARGE SCALE GENOMIC DNA]</scope>
    <source>
        <strain evidence="4">12SD80</strain>
    </source>
</reference>
<feature type="domain" description="ACB" evidence="3">
    <location>
        <begin position="184"/>
        <end position="278"/>
    </location>
</feature>
<dbReference type="AlphaFoldDB" id="A0A2N5UJA5"/>
<gene>
    <name evidence="4" type="ORF">PCASD_05724</name>
</gene>
<accession>A0A2N5UJA5</accession>
<evidence type="ECO:0000313" key="5">
    <source>
        <dbReference type="Proteomes" id="UP000235392"/>
    </source>
</evidence>
<evidence type="ECO:0000256" key="1">
    <source>
        <dbReference type="ARBA" id="ARBA00023121"/>
    </source>
</evidence>
<dbReference type="PANTHER" id="PTHR23310:SF133">
    <property type="entry name" value="COA BINDING PROTEIN, PUTATIVE (AFU_ORTHOLOGUE AFUA_1G12300)-RELATED"/>
    <property type="match status" value="1"/>
</dbReference>
<dbReference type="Proteomes" id="UP000235392">
    <property type="component" value="Unassembled WGS sequence"/>
</dbReference>
<organism evidence="4 5">
    <name type="scientific">Puccinia coronata f. sp. avenae</name>
    <dbReference type="NCBI Taxonomy" id="200324"/>
    <lineage>
        <taxon>Eukaryota</taxon>
        <taxon>Fungi</taxon>
        <taxon>Dikarya</taxon>
        <taxon>Basidiomycota</taxon>
        <taxon>Pucciniomycotina</taxon>
        <taxon>Pucciniomycetes</taxon>
        <taxon>Pucciniales</taxon>
        <taxon>Pucciniaceae</taxon>
        <taxon>Puccinia</taxon>
    </lineage>
</organism>
<feature type="region of interest" description="Disordered" evidence="2">
    <location>
        <begin position="291"/>
        <end position="310"/>
    </location>
</feature>
<sequence>MENYVTQAPIPICTRHARLLSDPTPVALRRLQPGTHTGFVELEEIARRLCRVPFGGVPVTPTEPSPKPAAGLARVFGDLSELGAGRGNLKKGKLTPTTMPPRTSSPAAARSADRASSSKRSSAQLIRTLQPTVSTYPSSIRSASRSSGLAHSDVLPLTDRPSRDPSLPNHRGAGYQEDDDEAFIEPLFQTALHIVQSSLPRSGQIQPTYNDKLLLYSLFKQAVHGDVKSSTISKRPGVFDMLGRAKWDAWKAKEGLSCTAAKRLYIESVLKILLSHRDRPEARTLIESLSGYEAHSSAANHTSDSDEDLYSEQKIDLPSSTRGNKQSAEENTQTLQLGPYKSSSQLPDPINSSGRQILPPHSPEVMETTSESSSEPDSQSSSTEDDSSAPPGSHEVESTHVDQPNISEPRFTYAQVQRLVDQTPQTLNSQSFRSPLSNSVQPTDLARLALPEHPHEPSSPSMELLHSNIQKLNQTIDCLQILISKIELHAQPSSGPSPQDNNNNNSNSLTQRLFSPSSLHSAITLTSFLSRTRLRAWARNVWVKRFLCDISLLFLLLKVWKFLTKRPAHRISS</sequence>
<feature type="compositionally biased region" description="Low complexity" evidence="2">
    <location>
        <begin position="492"/>
        <end position="508"/>
    </location>
</feature>
<dbReference type="Pfam" id="PF00887">
    <property type="entry name" value="ACBP"/>
    <property type="match status" value="1"/>
</dbReference>
<dbReference type="Gene3D" id="1.20.80.10">
    <property type="match status" value="1"/>
</dbReference>
<feature type="compositionally biased region" description="Low complexity" evidence="2">
    <location>
        <begin position="367"/>
        <end position="382"/>
    </location>
</feature>
<evidence type="ECO:0000313" key="4">
    <source>
        <dbReference type="EMBL" id="PLW37838.1"/>
    </source>
</evidence>
<dbReference type="EMBL" id="PGCI01000136">
    <property type="protein sequence ID" value="PLW37838.1"/>
    <property type="molecule type" value="Genomic_DNA"/>
</dbReference>
<proteinExistence type="predicted"/>
<protein>
    <recommendedName>
        <fullName evidence="3">ACB domain-containing protein</fullName>
    </recommendedName>
</protein>
<dbReference type="PANTHER" id="PTHR23310">
    <property type="entry name" value="ACYL-COA-BINDING PROTEIN, ACBP"/>
    <property type="match status" value="1"/>
</dbReference>
<dbReference type="GO" id="GO:0006631">
    <property type="term" value="P:fatty acid metabolic process"/>
    <property type="evidence" value="ECO:0007669"/>
    <property type="project" value="TreeGrafter"/>
</dbReference>
<feature type="compositionally biased region" description="Polar residues" evidence="2">
    <location>
        <begin position="318"/>
        <end position="355"/>
    </location>
</feature>
<dbReference type="PROSITE" id="PS51228">
    <property type="entry name" value="ACB_2"/>
    <property type="match status" value="1"/>
</dbReference>
<evidence type="ECO:0000259" key="3">
    <source>
        <dbReference type="PROSITE" id="PS51228"/>
    </source>
</evidence>
<dbReference type="InterPro" id="IPR000582">
    <property type="entry name" value="Acyl-CoA-binding_protein"/>
</dbReference>
<feature type="region of interest" description="Disordered" evidence="2">
    <location>
        <begin position="317"/>
        <end position="406"/>
    </location>
</feature>
<feature type="region of interest" description="Disordered" evidence="2">
    <location>
        <begin position="490"/>
        <end position="511"/>
    </location>
</feature>
<keyword evidence="1" id="KW-0446">Lipid-binding</keyword>
<comment type="caution">
    <text evidence="4">The sequence shown here is derived from an EMBL/GenBank/DDBJ whole genome shotgun (WGS) entry which is preliminary data.</text>
</comment>
<evidence type="ECO:0000256" key="2">
    <source>
        <dbReference type="SAM" id="MobiDB-lite"/>
    </source>
</evidence>
<name>A0A2N5UJA5_9BASI</name>
<dbReference type="SUPFAM" id="SSF47027">
    <property type="entry name" value="Acyl-CoA binding protein"/>
    <property type="match status" value="1"/>
</dbReference>
<dbReference type="GO" id="GO:0000062">
    <property type="term" value="F:fatty-acyl-CoA binding"/>
    <property type="evidence" value="ECO:0007669"/>
    <property type="project" value="InterPro"/>
</dbReference>
<feature type="compositionally biased region" description="Low complexity" evidence="2">
    <location>
        <begin position="95"/>
        <end position="123"/>
    </location>
</feature>
<feature type="compositionally biased region" description="Polar residues" evidence="2">
    <location>
        <begin position="124"/>
        <end position="137"/>
    </location>
</feature>
<dbReference type="InterPro" id="IPR014352">
    <property type="entry name" value="FERM/acyl-CoA-bd_prot_sf"/>
</dbReference>
<dbReference type="InterPro" id="IPR035984">
    <property type="entry name" value="Acyl-CoA-binding_sf"/>
</dbReference>
<feature type="compositionally biased region" description="Low complexity" evidence="2">
    <location>
        <begin position="138"/>
        <end position="147"/>
    </location>
</feature>
<feature type="region of interest" description="Disordered" evidence="2">
    <location>
        <begin position="83"/>
        <end position="176"/>
    </location>
</feature>